<reference evidence="5" key="1">
    <citation type="journal article" date="2019" name="Int. J. Syst. Evol. Microbiol.">
        <title>The Global Catalogue of Microorganisms (GCM) 10K type strain sequencing project: providing services to taxonomists for standard genome sequencing and annotation.</title>
        <authorList>
            <consortium name="The Broad Institute Genomics Platform"/>
            <consortium name="The Broad Institute Genome Sequencing Center for Infectious Disease"/>
            <person name="Wu L."/>
            <person name="Ma J."/>
        </authorList>
    </citation>
    <scope>NUCLEOTIDE SEQUENCE [LARGE SCALE GENOMIC DNA]</scope>
    <source>
        <strain evidence="5">JCM 17125</strain>
    </source>
</reference>
<evidence type="ECO:0000313" key="5">
    <source>
        <dbReference type="Proteomes" id="UP001501468"/>
    </source>
</evidence>
<dbReference type="PANTHER" id="PTHR45947">
    <property type="entry name" value="SULFOQUINOVOSYL TRANSFERASE SQD2"/>
    <property type="match status" value="1"/>
</dbReference>
<evidence type="ECO:0000256" key="2">
    <source>
        <dbReference type="ARBA" id="ARBA00022679"/>
    </source>
</evidence>
<gene>
    <name evidence="4" type="ORF">GCM10022399_31140</name>
</gene>
<dbReference type="InterPro" id="IPR001296">
    <property type="entry name" value="Glyco_trans_1"/>
</dbReference>
<evidence type="ECO:0000259" key="3">
    <source>
        <dbReference type="Pfam" id="PF00534"/>
    </source>
</evidence>
<evidence type="ECO:0000313" key="4">
    <source>
        <dbReference type="EMBL" id="GAA3712141.1"/>
    </source>
</evidence>
<protein>
    <recommendedName>
        <fullName evidence="1">D-inositol 3-phosphate glycosyltransferase</fullName>
    </recommendedName>
</protein>
<dbReference type="EMBL" id="BAABDC010000005">
    <property type="protein sequence ID" value="GAA3712141.1"/>
    <property type="molecule type" value="Genomic_DNA"/>
</dbReference>
<feature type="domain" description="Glycosyl transferase family 1" evidence="3">
    <location>
        <begin position="209"/>
        <end position="371"/>
    </location>
</feature>
<dbReference type="Gene3D" id="3.40.50.2000">
    <property type="entry name" value="Glycogen Phosphorylase B"/>
    <property type="match status" value="2"/>
</dbReference>
<accession>A0ABP7E2C4</accession>
<name>A0ABP7E2C4_9MICO</name>
<dbReference type="SUPFAM" id="SSF53756">
    <property type="entry name" value="UDP-Glycosyltransferase/glycogen phosphorylase"/>
    <property type="match status" value="1"/>
</dbReference>
<dbReference type="Pfam" id="PF00534">
    <property type="entry name" value="Glycos_transf_1"/>
    <property type="match status" value="1"/>
</dbReference>
<dbReference type="RefSeq" id="WP_344948510.1">
    <property type="nucleotide sequence ID" value="NZ_BAABDC010000005.1"/>
</dbReference>
<keyword evidence="2" id="KW-0808">Transferase</keyword>
<keyword evidence="5" id="KW-1185">Reference proteome</keyword>
<sequence length="400" mass="43784">MDVSSEPEHAPPVTAPLVSPIAQLAYVFSEYSTTTGNAMSTKINAQARAHEAMGGRTYVVVSDRREHDYGEGTIVRYASSRSTRREWFTDLERRADAVCGVTLGRRPFVARFHRDALGAVPSDAEALVVYNYAGAVTDRLVQRFPGKVVLHLGNDVFRTWRPSEIRRVIERTHVTVTVSDYLAGTISDRLGFRPDNLHVLRNGVDSDSFRPSAREGGAPVTILSVGNVVPHKGVHHLIAAAHVLARRTRDFRVHVVGSAGLRPAEGLSTYEQELRRAAAPLGDLVRFTPFVDRRSLPAVYGQADVFAMPVQWQEPAGQVVTEAMASGLPVVSARSGGIPEYLGPDGVYADPRDATAFADVLQALVESPAERVCRGRALRTRAESLTWERNVGELMRLLAD</sequence>
<proteinExistence type="predicted"/>
<organism evidence="4 5">
    <name type="scientific">Terrabacter ginsenosidimutans</name>
    <dbReference type="NCBI Taxonomy" id="490575"/>
    <lineage>
        <taxon>Bacteria</taxon>
        <taxon>Bacillati</taxon>
        <taxon>Actinomycetota</taxon>
        <taxon>Actinomycetes</taxon>
        <taxon>Micrococcales</taxon>
        <taxon>Intrasporangiaceae</taxon>
        <taxon>Terrabacter</taxon>
    </lineage>
</organism>
<dbReference type="CDD" id="cd03801">
    <property type="entry name" value="GT4_PimA-like"/>
    <property type="match status" value="1"/>
</dbReference>
<dbReference type="PANTHER" id="PTHR45947:SF3">
    <property type="entry name" value="SULFOQUINOVOSYL TRANSFERASE SQD2"/>
    <property type="match status" value="1"/>
</dbReference>
<evidence type="ECO:0000256" key="1">
    <source>
        <dbReference type="ARBA" id="ARBA00021292"/>
    </source>
</evidence>
<dbReference type="InterPro" id="IPR050194">
    <property type="entry name" value="Glycosyltransferase_grp1"/>
</dbReference>
<dbReference type="Proteomes" id="UP001501468">
    <property type="component" value="Unassembled WGS sequence"/>
</dbReference>
<comment type="caution">
    <text evidence="4">The sequence shown here is derived from an EMBL/GenBank/DDBJ whole genome shotgun (WGS) entry which is preliminary data.</text>
</comment>